<organism evidence="1 2">
    <name type="scientific">Geojedonia litorea</name>
    <dbReference type="NCBI Taxonomy" id="1268269"/>
    <lineage>
        <taxon>Bacteria</taxon>
        <taxon>Pseudomonadati</taxon>
        <taxon>Bacteroidota</taxon>
        <taxon>Flavobacteriia</taxon>
        <taxon>Flavobacteriales</taxon>
        <taxon>Flavobacteriaceae</taxon>
        <taxon>Geojedonia</taxon>
    </lineage>
</organism>
<dbReference type="Proteomes" id="UP001595953">
    <property type="component" value="Unassembled WGS sequence"/>
</dbReference>
<keyword evidence="2" id="KW-1185">Reference proteome</keyword>
<name>A0ABV9N3P6_9FLAO</name>
<reference evidence="2" key="1">
    <citation type="journal article" date="2019" name="Int. J. Syst. Evol. Microbiol.">
        <title>The Global Catalogue of Microorganisms (GCM) 10K type strain sequencing project: providing services to taxonomists for standard genome sequencing and annotation.</title>
        <authorList>
            <consortium name="The Broad Institute Genomics Platform"/>
            <consortium name="The Broad Institute Genome Sequencing Center for Infectious Disease"/>
            <person name="Wu L."/>
            <person name="Ma J."/>
        </authorList>
    </citation>
    <scope>NUCLEOTIDE SEQUENCE [LARGE SCALE GENOMIC DNA]</scope>
    <source>
        <strain evidence="2">CCUG 63682</strain>
    </source>
</reference>
<accession>A0ABV9N3P6</accession>
<protein>
    <recommendedName>
        <fullName evidence="3">GP-PDE domain-containing protein</fullName>
    </recommendedName>
</protein>
<evidence type="ECO:0008006" key="3">
    <source>
        <dbReference type="Google" id="ProtNLM"/>
    </source>
</evidence>
<evidence type="ECO:0000313" key="2">
    <source>
        <dbReference type="Proteomes" id="UP001595953"/>
    </source>
</evidence>
<dbReference type="EMBL" id="JBHSGP010000014">
    <property type="protein sequence ID" value="MFC4722892.1"/>
    <property type="molecule type" value="Genomic_DNA"/>
</dbReference>
<dbReference type="RefSeq" id="WP_387963787.1">
    <property type="nucleotide sequence ID" value="NZ_JBHSGP010000014.1"/>
</dbReference>
<proteinExistence type="predicted"/>
<evidence type="ECO:0000313" key="1">
    <source>
        <dbReference type="EMBL" id="MFC4722892.1"/>
    </source>
</evidence>
<comment type="caution">
    <text evidence="1">The sequence shown here is derived from an EMBL/GenBank/DDBJ whole genome shotgun (WGS) entry which is preliminary data.</text>
</comment>
<gene>
    <name evidence="1" type="ORF">ACFO5O_11205</name>
</gene>
<sequence length="198" mass="23486">MIEYIAHRINTLKELKTLPKNFGVEIDLRDDINGNIYISHDPFISGELFEPYLEAYNHGTLILNIKSERIEENVLKLIRKYNIRKYFFLDSSFPMIHLLSNKGEKNIALRFSEYEGLDNLKAMKGRVKWVWVDCFTKLPLDFKVFDLIKAMGYKLCLVSPELQGREEDILEYKNYLMQQKITFDAICTKYKNIEKWRG</sequence>